<dbReference type="Proteomes" id="UP000078540">
    <property type="component" value="Unassembled WGS sequence"/>
</dbReference>
<dbReference type="AlphaFoldDB" id="A0A151HXV0"/>
<organism evidence="2 3">
    <name type="scientific">Atta colombica</name>
    <dbReference type="NCBI Taxonomy" id="520822"/>
    <lineage>
        <taxon>Eukaryota</taxon>
        <taxon>Metazoa</taxon>
        <taxon>Ecdysozoa</taxon>
        <taxon>Arthropoda</taxon>
        <taxon>Hexapoda</taxon>
        <taxon>Insecta</taxon>
        <taxon>Pterygota</taxon>
        <taxon>Neoptera</taxon>
        <taxon>Endopterygota</taxon>
        <taxon>Hymenoptera</taxon>
        <taxon>Apocrita</taxon>
        <taxon>Aculeata</taxon>
        <taxon>Formicoidea</taxon>
        <taxon>Formicidae</taxon>
        <taxon>Myrmicinae</taxon>
        <taxon>Atta</taxon>
    </lineage>
</organism>
<proteinExistence type="predicted"/>
<keyword evidence="1" id="KW-1133">Transmembrane helix</keyword>
<keyword evidence="3" id="KW-1185">Reference proteome</keyword>
<gene>
    <name evidence="2" type="ORF">ALC53_13110</name>
</gene>
<reference evidence="2 3" key="1">
    <citation type="submission" date="2015-09" db="EMBL/GenBank/DDBJ databases">
        <title>Atta colombica WGS genome.</title>
        <authorList>
            <person name="Nygaard S."/>
            <person name="Hu H."/>
            <person name="Boomsma J."/>
            <person name="Zhang G."/>
        </authorList>
    </citation>
    <scope>NUCLEOTIDE SEQUENCE [LARGE SCALE GENOMIC DNA]</scope>
    <source>
        <strain evidence="2">Treedump-2</strain>
        <tissue evidence="2">Whole body</tissue>
    </source>
</reference>
<dbReference type="EMBL" id="KQ976730">
    <property type="protein sequence ID" value="KYM76397.1"/>
    <property type="molecule type" value="Genomic_DNA"/>
</dbReference>
<evidence type="ECO:0000313" key="3">
    <source>
        <dbReference type="Proteomes" id="UP000078540"/>
    </source>
</evidence>
<evidence type="ECO:0000256" key="1">
    <source>
        <dbReference type="SAM" id="Phobius"/>
    </source>
</evidence>
<keyword evidence="1" id="KW-0472">Membrane</keyword>
<keyword evidence="1" id="KW-0812">Transmembrane</keyword>
<evidence type="ECO:0000313" key="2">
    <source>
        <dbReference type="EMBL" id="KYM76397.1"/>
    </source>
</evidence>
<protein>
    <submittedName>
        <fullName evidence="2">Uncharacterized protein</fullName>
    </submittedName>
</protein>
<sequence>MIGNSVSRNNSVVVVGTSVELILIFLPRRYYARYIASRRVTARRDATRRTGTSNLRDSAVGKLQSVKNI</sequence>
<feature type="transmembrane region" description="Helical" evidence="1">
    <location>
        <begin position="12"/>
        <end position="31"/>
    </location>
</feature>
<accession>A0A151HXV0</accession>
<name>A0A151HXV0_9HYME</name>